<keyword evidence="3" id="KW-1185">Reference proteome</keyword>
<dbReference type="EMBL" id="CP098740">
    <property type="protein sequence ID" value="UZK56358.1"/>
    <property type="molecule type" value="Genomic_DNA"/>
</dbReference>
<keyword evidence="1" id="KW-0732">Signal</keyword>
<accession>A0ABY6PVR7</accession>
<reference evidence="2" key="1">
    <citation type="journal article" date="2022" name="Front. Microbiol.">
        <title>Mirubactin C rescues the lethal effect of cell wall biosynthesis mutations in Bacillus subtilis.</title>
        <authorList>
            <person name="Kepplinger B."/>
            <person name="Wen X."/>
            <person name="Tyler A.R."/>
            <person name="Kim B.Y."/>
            <person name="Brown J."/>
            <person name="Banks P."/>
            <person name="Dashti Y."/>
            <person name="Mackenzie E.S."/>
            <person name="Wills C."/>
            <person name="Kawai Y."/>
            <person name="Waldron K.J."/>
            <person name="Allenby N.E.E."/>
            <person name="Wu L.J."/>
            <person name="Hall M.J."/>
            <person name="Errington J."/>
        </authorList>
    </citation>
    <scope>NUCLEOTIDE SEQUENCE</scope>
    <source>
        <strain evidence="2">MDA8-470</strain>
    </source>
</reference>
<evidence type="ECO:0008006" key="4">
    <source>
        <dbReference type="Google" id="ProtNLM"/>
    </source>
</evidence>
<evidence type="ECO:0000256" key="1">
    <source>
        <dbReference type="SAM" id="SignalP"/>
    </source>
</evidence>
<name>A0ABY6PVR7_9ACTN</name>
<evidence type="ECO:0000313" key="3">
    <source>
        <dbReference type="Proteomes" id="UP001164963"/>
    </source>
</evidence>
<organism evidence="2 3">
    <name type="scientific">Streptomyces drozdowiczii</name>
    <dbReference type="NCBI Taxonomy" id="202862"/>
    <lineage>
        <taxon>Bacteria</taxon>
        <taxon>Bacillati</taxon>
        <taxon>Actinomycetota</taxon>
        <taxon>Actinomycetes</taxon>
        <taxon>Kitasatosporales</taxon>
        <taxon>Streptomycetaceae</taxon>
        <taxon>Streptomyces</taxon>
    </lineage>
</organism>
<sequence length="176" mass="17687">MGTSRAGGRRAARRFPAAFCLAAAAVTGLTACEPADGAGALNTASVAFTTDRTATRALEHEGVRVRWLTCTASLDGGGATRSRTPSATRQEAEVHCDGKTTSGGDIALDGQVTYAVEGRCVRGDMTAKTGGRAVFRATLLGDCTAPATTAPPAGTPGRGNGPTATVTVTVTAYPGK</sequence>
<dbReference type="PROSITE" id="PS51257">
    <property type="entry name" value="PROKAR_LIPOPROTEIN"/>
    <property type="match status" value="1"/>
</dbReference>
<dbReference type="Proteomes" id="UP001164963">
    <property type="component" value="Chromosome"/>
</dbReference>
<proteinExistence type="predicted"/>
<feature type="signal peptide" evidence="1">
    <location>
        <begin position="1"/>
        <end position="31"/>
    </location>
</feature>
<evidence type="ECO:0000313" key="2">
    <source>
        <dbReference type="EMBL" id="UZK56358.1"/>
    </source>
</evidence>
<gene>
    <name evidence="2" type="ORF">NEH16_21710</name>
</gene>
<feature type="chain" id="PRO_5046133126" description="Lipoprotein" evidence="1">
    <location>
        <begin position="32"/>
        <end position="176"/>
    </location>
</feature>
<protein>
    <recommendedName>
        <fullName evidence="4">Lipoprotein</fullName>
    </recommendedName>
</protein>